<sequence>MSEDHSRGIDLQHRTERDKPQCLVIIPAYGRVELTHAVLSDIRAQASRPDVLVVDNGGGYVPLGGEEVIRPKTNIGWAGASNLGFRVAFSSGYRVALTLNNDTRLSSGFFDGVLDPRLPGDIGLLSPLYDQGSWGAQVSEYKGPASQYRPRDYYRSVAGIDGTAMAFFADAWAAVGDLDCRTFGKFAWGADVDLCIRVREAGFGIYVTERSFVNHLGKVSASECHGRRRYTNTALLDMRRGMRRQYGRYKLAELKHVEAVRYPLRDRFTADLSG</sequence>
<dbReference type="AlphaFoldDB" id="A0A1G4WGM0"/>
<gene>
    <name evidence="1" type="ORF">SAMN02799620_03327</name>
</gene>
<evidence type="ECO:0000313" key="1">
    <source>
        <dbReference type="EMBL" id="SCX22622.1"/>
    </source>
</evidence>
<organism evidence="1 2">
    <name type="scientific">Mycolicibacterium fluoranthenivorans</name>
    <dbReference type="NCBI Taxonomy" id="258505"/>
    <lineage>
        <taxon>Bacteria</taxon>
        <taxon>Bacillati</taxon>
        <taxon>Actinomycetota</taxon>
        <taxon>Actinomycetes</taxon>
        <taxon>Mycobacteriales</taxon>
        <taxon>Mycobacteriaceae</taxon>
        <taxon>Mycolicibacterium</taxon>
    </lineage>
</organism>
<dbReference type="SUPFAM" id="SSF53448">
    <property type="entry name" value="Nucleotide-diphospho-sugar transferases"/>
    <property type="match status" value="1"/>
</dbReference>
<proteinExistence type="predicted"/>
<dbReference type="Gene3D" id="3.90.550.10">
    <property type="entry name" value="Spore Coat Polysaccharide Biosynthesis Protein SpsA, Chain A"/>
    <property type="match status" value="1"/>
</dbReference>
<evidence type="ECO:0000313" key="2">
    <source>
        <dbReference type="Proteomes" id="UP000199707"/>
    </source>
</evidence>
<reference evidence="2" key="1">
    <citation type="submission" date="2016-10" db="EMBL/GenBank/DDBJ databases">
        <authorList>
            <person name="Varghese N."/>
            <person name="Submissions S."/>
        </authorList>
    </citation>
    <scope>NUCLEOTIDE SEQUENCE [LARGE SCALE GENOMIC DNA]</scope>
    <source>
        <strain evidence="2">UNC267MFSha1.1M11</strain>
    </source>
</reference>
<dbReference type="STRING" id="1502745.SAMN02799620_03327"/>
<dbReference type="PANTHER" id="PTHR43179">
    <property type="entry name" value="RHAMNOSYLTRANSFERASE WBBL"/>
    <property type="match status" value="1"/>
</dbReference>
<dbReference type="EMBL" id="FMUB01000006">
    <property type="protein sequence ID" value="SCX22622.1"/>
    <property type="molecule type" value="Genomic_DNA"/>
</dbReference>
<name>A0A1G4WGM0_9MYCO</name>
<dbReference type="InterPro" id="IPR029044">
    <property type="entry name" value="Nucleotide-diphossugar_trans"/>
</dbReference>
<keyword evidence="1" id="KW-0808">Transferase</keyword>
<dbReference type="GO" id="GO:0016740">
    <property type="term" value="F:transferase activity"/>
    <property type="evidence" value="ECO:0007669"/>
    <property type="project" value="UniProtKB-KW"/>
</dbReference>
<accession>A0A1G4WGM0</accession>
<dbReference type="Proteomes" id="UP000199707">
    <property type="component" value="Unassembled WGS sequence"/>
</dbReference>
<protein>
    <submittedName>
        <fullName evidence="1">Glycosyltransferase, GT2 family</fullName>
    </submittedName>
</protein>
<dbReference type="PANTHER" id="PTHR43179:SF11">
    <property type="entry name" value="GLYCOSYL TRANSFERASE"/>
    <property type="match status" value="1"/>
</dbReference>